<accession>A0ABS9KZI5</accession>
<feature type="signal peptide" evidence="1">
    <location>
        <begin position="1"/>
        <end position="19"/>
    </location>
</feature>
<dbReference type="RefSeq" id="WP_237876537.1">
    <property type="nucleotide sequence ID" value="NZ_JAKLTR010000024.1"/>
</dbReference>
<reference evidence="2" key="1">
    <citation type="submission" date="2022-01" db="EMBL/GenBank/DDBJ databases">
        <authorList>
            <person name="Jo J.-H."/>
            <person name="Im W.-T."/>
        </authorList>
    </citation>
    <scope>NUCLEOTIDE SEQUENCE</scope>
    <source>
        <strain evidence="2">NA20</strain>
    </source>
</reference>
<keyword evidence="3" id="KW-1185">Reference proteome</keyword>
<dbReference type="PROSITE" id="PS51257">
    <property type="entry name" value="PROKAR_LIPOPROTEIN"/>
    <property type="match status" value="1"/>
</dbReference>
<name>A0ABS9KZI5_9BACT</name>
<dbReference type="Proteomes" id="UP001165367">
    <property type="component" value="Unassembled WGS sequence"/>
</dbReference>
<evidence type="ECO:0000313" key="3">
    <source>
        <dbReference type="Proteomes" id="UP001165367"/>
    </source>
</evidence>
<organism evidence="2 3">
    <name type="scientific">Terrimonas ginsenosidimutans</name>
    <dbReference type="NCBI Taxonomy" id="2908004"/>
    <lineage>
        <taxon>Bacteria</taxon>
        <taxon>Pseudomonadati</taxon>
        <taxon>Bacteroidota</taxon>
        <taxon>Chitinophagia</taxon>
        <taxon>Chitinophagales</taxon>
        <taxon>Chitinophagaceae</taxon>
        <taxon>Terrimonas</taxon>
    </lineage>
</organism>
<comment type="caution">
    <text evidence="2">The sequence shown here is derived from an EMBL/GenBank/DDBJ whole genome shotgun (WGS) entry which is preliminary data.</text>
</comment>
<evidence type="ECO:0000256" key="1">
    <source>
        <dbReference type="SAM" id="SignalP"/>
    </source>
</evidence>
<dbReference type="EMBL" id="JAKLTR010000024">
    <property type="protein sequence ID" value="MCG2617723.1"/>
    <property type="molecule type" value="Genomic_DNA"/>
</dbReference>
<gene>
    <name evidence="2" type="ORF">LZZ85_25705</name>
</gene>
<proteinExistence type="predicted"/>
<evidence type="ECO:0000313" key="2">
    <source>
        <dbReference type="EMBL" id="MCG2617723.1"/>
    </source>
</evidence>
<protein>
    <submittedName>
        <fullName evidence="2">Uncharacterized protein</fullName>
    </submittedName>
</protein>
<sequence>MRSVFIVLIAAVIIGGCSAGKQSTASPIGLVPLEHYYAGINNSFDTGYNYRVITDQSSFEKDLKVSASSGASVRKPEFSGQTVVAVIHNGPPNQRKEIVLDGAAYNGSQMYVYYHIKETLRSPVTTYLPGLGLATVPKVQSVKKVNFYEDSVLVKSVPVSIY</sequence>
<feature type="chain" id="PRO_5046466557" evidence="1">
    <location>
        <begin position="20"/>
        <end position="162"/>
    </location>
</feature>
<keyword evidence="1" id="KW-0732">Signal</keyword>